<proteinExistence type="predicted"/>
<feature type="chain" id="PRO_5045103862" evidence="2">
    <location>
        <begin position="24"/>
        <end position="847"/>
    </location>
</feature>
<evidence type="ECO:0000313" key="5">
    <source>
        <dbReference type="Proteomes" id="UP001597086"/>
    </source>
</evidence>
<comment type="caution">
    <text evidence="4">The sequence shown here is derived from an EMBL/GenBank/DDBJ whole genome shotgun (WGS) entry which is preliminary data.</text>
</comment>
<dbReference type="InterPro" id="IPR026444">
    <property type="entry name" value="Secre_tail"/>
</dbReference>
<dbReference type="Pfam" id="PF18962">
    <property type="entry name" value="Por_Secre_tail"/>
    <property type="match status" value="1"/>
</dbReference>
<organism evidence="4 5">
    <name type="scientific">Winogradskyella rapida</name>
    <dbReference type="NCBI Taxonomy" id="549701"/>
    <lineage>
        <taxon>Bacteria</taxon>
        <taxon>Pseudomonadati</taxon>
        <taxon>Bacteroidota</taxon>
        <taxon>Flavobacteriia</taxon>
        <taxon>Flavobacteriales</taxon>
        <taxon>Flavobacteriaceae</taxon>
        <taxon>Winogradskyella</taxon>
    </lineage>
</organism>
<sequence>MMKKLPLLFLITFLSLNCLLLQAQNGTFTNNNGAGDGLWSTPSNWTDNIIVSSDSIATLNTSVDLGNGPISVGEIIIDGTTVTISNGTLRLQGTSSSNINPNAIGTANNANATFNCDVIFESGKRIRNSGSGTITFATGYTVDFGANNINLNNTSSTNPIEFNGTLLGSGNIGLKSKIVLGSSSDFTGFTGTLNFTSSNDALLIVDGPNTIEGNIASDTNGAAEVLFNANQDSMNNLSVETSLALDFDPTVTLVKFSGIGTMTGVINLKNYTSGVLKIGSTVTQNQLNTWLIDGVEPANGTIVQDTDGSIIIPEFTSVTGTGINWEDGTSWEGGVAPITATDNVYIQGSLIINSEVTVNNFTILTGGAVTVNPTKSLTVNGNATTNDNLFAESNATSFSSLIFNGTVTGEVGYNRWVHATPNNDLISAPVPETFGDIEDILLANNTQRAFGPFNNDTGVYEIWDATANNDTNIELGKGYRAARINEAGTILFQGEPVSPVVDVLATLSNGGDATYGLWNLIGNPYPSYLDFDEFWSVNSGQLNGGSGAYQAVYGYAGYADSSDNWTVWNNLTGAGNKIAPGQGFFVKTTASEGTVTFTPAMRTTGNSDDFIAGRTATPNFVLSELFLSRESSQYSTKIYFVDNQTRGLDPGYDAAAFTGSSSPIYTHLVENNENIKFAIQALPYNDFNEIIVPLGVNAEAGTQLTIGMNPETVSIPETVTVYLEDNLTNTWTLLNNSDYIFTPSDALNGTGRFYVHFSATTLSTDDALVNGLHIYSNQASKTVVVKGQLLADTTAVLYDMQGRSVFQQVLTSSNTTQTLNVSSLKAGVYIVALKNPTQNKTQKIIIK</sequence>
<evidence type="ECO:0000256" key="1">
    <source>
        <dbReference type="ARBA" id="ARBA00022729"/>
    </source>
</evidence>
<feature type="signal peptide" evidence="2">
    <location>
        <begin position="1"/>
        <end position="23"/>
    </location>
</feature>
<keyword evidence="1 2" id="KW-0732">Signal</keyword>
<evidence type="ECO:0000259" key="3">
    <source>
        <dbReference type="Pfam" id="PF18962"/>
    </source>
</evidence>
<dbReference type="RefSeq" id="WP_386116377.1">
    <property type="nucleotide sequence ID" value="NZ_JBHTKM010000063.1"/>
</dbReference>
<reference evidence="5" key="1">
    <citation type="journal article" date="2019" name="Int. J. Syst. Evol. Microbiol.">
        <title>The Global Catalogue of Microorganisms (GCM) 10K type strain sequencing project: providing services to taxonomists for standard genome sequencing and annotation.</title>
        <authorList>
            <consortium name="The Broad Institute Genomics Platform"/>
            <consortium name="The Broad Institute Genome Sequencing Center for Infectious Disease"/>
            <person name="Wu L."/>
            <person name="Ma J."/>
        </authorList>
    </citation>
    <scope>NUCLEOTIDE SEQUENCE [LARGE SCALE GENOMIC DNA]</scope>
    <source>
        <strain evidence="5">CCUG 56098</strain>
    </source>
</reference>
<feature type="domain" description="Secretion system C-terminal sorting" evidence="3">
    <location>
        <begin position="780"/>
        <end position="846"/>
    </location>
</feature>
<dbReference type="NCBIfam" id="TIGR04183">
    <property type="entry name" value="Por_Secre_tail"/>
    <property type="match status" value="1"/>
</dbReference>
<evidence type="ECO:0000256" key="2">
    <source>
        <dbReference type="SAM" id="SignalP"/>
    </source>
</evidence>
<dbReference type="Proteomes" id="UP001597086">
    <property type="component" value="Unassembled WGS sequence"/>
</dbReference>
<dbReference type="EMBL" id="JBHTKM010000063">
    <property type="protein sequence ID" value="MFD1016029.1"/>
    <property type="molecule type" value="Genomic_DNA"/>
</dbReference>
<gene>
    <name evidence="4" type="ORF">ACFQ13_08880</name>
</gene>
<name>A0ABW3KUY7_9FLAO</name>
<keyword evidence="5" id="KW-1185">Reference proteome</keyword>
<protein>
    <submittedName>
        <fullName evidence="4">T9SS type A sorting domain-containing protein</fullName>
    </submittedName>
</protein>
<accession>A0ABW3KUY7</accession>
<evidence type="ECO:0000313" key="4">
    <source>
        <dbReference type="EMBL" id="MFD1016029.1"/>
    </source>
</evidence>